<protein>
    <submittedName>
        <fullName evidence="2">Uncharacterized protein</fullName>
    </submittedName>
</protein>
<dbReference type="Proteomes" id="UP000502504">
    <property type="component" value="Chromosome"/>
</dbReference>
<evidence type="ECO:0000256" key="1">
    <source>
        <dbReference type="SAM" id="Coils"/>
    </source>
</evidence>
<sequence length="443" mass="50284">MIMADEVQGGAVVNTSPRPRMLVLGFPGEEDLVAELLQICPTSRHIDSLRQVRQAEWDILVTDEKLEEKKQYSGIIRAASHLCIVYRSPKANHYHTIEYAPGWKCAISSVPGVVSQEIRRMRNLPERIAILVHEKLEPVVMQRTTHRVFEWRKLPNSAGSLQPPEIVPFISTADNHPLAGKYARSDSSEAWLLPKDVPDLPSWVRAALAEWNGLAPERFPGVPDWSTREAWLTKEELRITSEIQKVESERLEYLNRAREIEADLQARLAEARESADRYERALLTAQSDELKEVVIQTLQEIGFTVLDADGSAASDDHLEDLHIMNPDSPGWVALGEVKGYSRGARTEGLTQFLRFNMRYTSKTGRSPDACWYIVNQFIRRDPSTRQRALHGKDEDVKAFGAANGLVIDTVQLFHLLRQVRDEVLTPRDARELLRNSSGRFIIQ</sequence>
<reference evidence="2 3" key="1">
    <citation type="submission" date="2020-03" db="EMBL/GenBank/DDBJ databases">
        <title>Is there a link between lipid content and antibiotic production in Streptomyces?</title>
        <authorList>
            <person name="David M."/>
            <person name="Lejeune C."/>
            <person name="Abreu S."/>
            <person name="Thibessard A."/>
            <person name="Leblond P."/>
            <person name="Chaminade P."/>
            <person name="Virolle M.-J."/>
        </authorList>
    </citation>
    <scope>NUCLEOTIDE SEQUENCE [LARGE SCALE GENOMIC DNA]</scope>
    <source>
        <strain evidence="2 3">DSM 41481</strain>
    </source>
</reference>
<organism evidence="2 3">
    <name type="scientific">Streptomyces antibioticus</name>
    <dbReference type="NCBI Taxonomy" id="1890"/>
    <lineage>
        <taxon>Bacteria</taxon>
        <taxon>Bacillati</taxon>
        <taxon>Actinomycetota</taxon>
        <taxon>Actinomycetes</taxon>
        <taxon>Kitasatosporales</taxon>
        <taxon>Streptomycetaceae</taxon>
        <taxon>Streptomyces</taxon>
    </lineage>
</organism>
<evidence type="ECO:0000313" key="3">
    <source>
        <dbReference type="Proteomes" id="UP000502504"/>
    </source>
</evidence>
<feature type="coiled-coil region" evidence="1">
    <location>
        <begin position="243"/>
        <end position="288"/>
    </location>
</feature>
<proteinExistence type="predicted"/>
<dbReference type="EMBL" id="CP050692">
    <property type="protein sequence ID" value="QIT44979.1"/>
    <property type="molecule type" value="Genomic_DNA"/>
</dbReference>
<keyword evidence="1" id="KW-0175">Coiled coil</keyword>
<evidence type="ECO:0000313" key="2">
    <source>
        <dbReference type="EMBL" id="QIT44979.1"/>
    </source>
</evidence>
<gene>
    <name evidence="2" type="ORF">HCX60_16660</name>
</gene>
<dbReference type="AlphaFoldDB" id="A0AAE6YA40"/>
<name>A0AAE6YA40_STRAT</name>
<dbReference type="RefSeq" id="WP_143648378.1">
    <property type="nucleotide sequence ID" value="NZ_CM007717.1"/>
</dbReference>
<accession>A0AAE6YA40</accession>